<feature type="active site" evidence="10">
    <location>
        <position position="410"/>
    </location>
</feature>
<feature type="binding site" evidence="11">
    <location>
        <position position="505"/>
    </location>
    <ligand>
        <name>Ca(2+)</name>
        <dbReference type="ChEBI" id="CHEBI:29108"/>
    </ligand>
</feature>
<comment type="cofactor">
    <cofactor evidence="1 11">
        <name>Ca(2+)</name>
        <dbReference type="ChEBI" id="CHEBI:29108"/>
    </cofactor>
</comment>
<dbReference type="KEGG" id="ppa:PAS_chr2-1_0753"/>
<keyword evidence="4 11" id="KW-0479">Metal-binding</keyword>
<protein>
    <recommendedName>
        <fullName evidence="13">alpha-1,2-Mannosidase</fullName>
        <ecNumber evidence="13">3.2.1.-</ecNumber>
    </recommendedName>
</protein>
<proteinExistence type="inferred from homology"/>
<dbReference type="PANTHER" id="PTHR11742">
    <property type="entry name" value="MANNOSYL-OLIGOSACCHARIDE ALPHA-1,2-MANNOSIDASE-RELATED"/>
    <property type="match status" value="1"/>
</dbReference>
<organism evidence="14 15">
    <name type="scientific">Komagataella phaffii (strain GS115 / ATCC 20864)</name>
    <name type="common">Yeast</name>
    <name type="synonym">Pichia pastoris</name>
    <dbReference type="NCBI Taxonomy" id="644223"/>
    <lineage>
        <taxon>Eukaryota</taxon>
        <taxon>Fungi</taxon>
        <taxon>Dikarya</taxon>
        <taxon>Ascomycota</taxon>
        <taxon>Saccharomycotina</taxon>
        <taxon>Pichiomycetes</taxon>
        <taxon>Pichiales</taxon>
        <taxon>Pichiaceae</taxon>
        <taxon>Komagataella</taxon>
    </lineage>
</organism>
<feature type="disulfide bond" evidence="12">
    <location>
        <begin position="324"/>
        <end position="367"/>
    </location>
</feature>
<dbReference type="SMR" id="C4R1N0"/>
<dbReference type="GO" id="GO:0005975">
    <property type="term" value="P:carbohydrate metabolic process"/>
    <property type="evidence" value="ECO:0007669"/>
    <property type="project" value="InterPro"/>
</dbReference>
<dbReference type="PRINTS" id="PR00747">
    <property type="entry name" value="GLYHDRLASE47"/>
</dbReference>
<comment type="catalytic activity">
    <reaction evidence="8">
        <text>N(4)-(alpha-D-Man-(1-&gt;2)-alpha-D-Man-(1-&gt;2)-alpha-D-Man-(1-&gt;3)-[alpha-D-Man-(1-&gt;3)-[alpha-D-Man-(1-&gt;2)-alpha-D-Man-(1-&gt;6)]-alpha-D-Man-(1-&gt;6)]-beta-D-Man-(1-&gt;4)-beta-D-GlcNAc-(1-&gt;4)-beta-D-GlcNAc)-L-asparaginyl-[protein] (N-glucan mannose isomer 8A1,2,3B1,3) + 3 H2O = N(4)-(alpha-D-Man-(1-&gt;3)-[alpha-D-Man-(1-&gt;3)-[alpha-D-Man-(1-&gt;6)]-alpha-D-Man-(1-&gt;6)]-beta-D-Man-(1-&gt;4)-beta-D-GlcNAc-(1-&gt;4)-beta-D-GlcNAc)-L-asparaginyl-[protein] (N-glucan mannose isomer 5A1,2) + 3 beta-D-mannose</text>
        <dbReference type="Rhea" id="RHEA:56028"/>
        <dbReference type="Rhea" id="RHEA-COMP:14358"/>
        <dbReference type="Rhea" id="RHEA-COMP:14367"/>
        <dbReference type="ChEBI" id="CHEBI:15377"/>
        <dbReference type="ChEBI" id="CHEBI:28563"/>
        <dbReference type="ChEBI" id="CHEBI:59087"/>
        <dbReference type="ChEBI" id="CHEBI:60628"/>
        <dbReference type="EC" id="3.2.1.113"/>
    </reaction>
</comment>
<evidence type="ECO:0000256" key="6">
    <source>
        <dbReference type="ARBA" id="ARBA00022837"/>
    </source>
</evidence>
<dbReference type="OMA" id="WDAYTKY"/>
<dbReference type="GO" id="GO:0004571">
    <property type="term" value="F:mannosyl-oligosaccharide 1,2-alpha-mannosidase activity"/>
    <property type="evidence" value="ECO:0007669"/>
    <property type="project" value="UniProtKB-EC"/>
</dbReference>
<dbReference type="InterPro" id="IPR036026">
    <property type="entry name" value="Seven-hairpin_glycosidases"/>
</dbReference>
<accession>C4R1N0</accession>
<feature type="active site" evidence="10">
    <location>
        <position position="259"/>
    </location>
</feature>
<evidence type="ECO:0000256" key="12">
    <source>
        <dbReference type="PIRSR" id="PIRSR601382-3"/>
    </source>
</evidence>
<dbReference type="RefSeq" id="XP_002491684.1">
    <property type="nucleotide sequence ID" value="XM_002491639.1"/>
</dbReference>
<dbReference type="InterPro" id="IPR001382">
    <property type="entry name" value="Glyco_hydro_47"/>
</dbReference>
<evidence type="ECO:0000256" key="5">
    <source>
        <dbReference type="ARBA" id="ARBA00022801"/>
    </source>
</evidence>
<dbReference type="GeneID" id="8198371"/>
<dbReference type="OrthoDB" id="8118055at2759"/>
<dbReference type="GO" id="GO:0036503">
    <property type="term" value="P:ERAD pathway"/>
    <property type="evidence" value="ECO:0007669"/>
    <property type="project" value="UniProtKB-ARBA"/>
</dbReference>
<dbReference type="CAZy" id="GH47">
    <property type="family name" value="Glycoside Hydrolase Family 47"/>
</dbReference>
<dbReference type="EMBL" id="FN392320">
    <property type="protein sequence ID" value="CAY69404.1"/>
    <property type="molecule type" value="Genomic_DNA"/>
</dbReference>
<dbReference type="FunCoup" id="C4R1N0">
    <property type="interactions" value="867"/>
</dbReference>
<keyword evidence="7 12" id="KW-1015">Disulfide bond</keyword>
<keyword evidence="5 13" id="KW-0378">Hydrolase</keyword>
<reference evidence="14 15" key="1">
    <citation type="journal article" date="2009" name="Nat. Biotechnol.">
        <title>Genome sequence of the recombinant protein production host Pichia pastoris.</title>
        <authorList>
            <person name="De Schutter K."/>
            <person name="Lin Y.C."/>
            <person name="Tiels P."/>
            <person name="Van Hecke A."/>
            <person name="Glinka S."/>
            <person name="Weber-Lehmann J."/>
            <person name="Rouze P."/>
            <person name="Van de Peer Y."/>
            <person name="Callewaert N."/>
        </authorList>
    </citation>
    <scope>NUCLEOTIDE SEQUENCE [LARGE SCALE GENOMIC DNA]</scope>
    <source>
        <strain evidence="15">GS115 / ATCC 20864</strain>
    </source>
</reference>
<evidence type="ECO:0000256" key="4">
    <source>
        <dbReference type="ARBA" id="ARBA00022723"/>
    </source>
</evidence>
<dbReference type="GO" id="GO:0016020">
    <property type="term" value="C:membrane"/>
    <property type="evidence" value="ECO:0007669"/>
    <property type="project" value="InterPro"/>
</dbReference>
<evidence type="ECO:0000256" key="10">
    <source>
        <dbReference type="PIRSR" id="PIRSR601382-1"/>
    </source>
</evidence>
<comment type="catalytic activity">
    <reaction evidence="9">
        <text>N(4)-(alpha-D-Man-(1-&gt;2)-alpha-D-Man-(1-&gt;2)-alpha-D-Man-(1-&gt;3)-[alpha-D-Man-(1-&gt;2)-alpha-D-Man-(1-&gt;3)-[alpha-D-Man-(1-&gt;2)-alpha-D-Man-(1-&gt;6)]-alpha-D-Man-(1-&gt;6)]-beta-D-Man-(1-&gt;4)-beta-D-GlcNAc-(1-&gt;4)-beta-D-GlcNAc)-L-asparaginyl-[protein] (N-glucan mannose isomer 9A1,2,3B1,2,3) + 4 H2O = N(4)-(alpha-D-Man-(1-&gt;3)-[alpha-D-Man-(1-&gt;3)-[alpha-D-Man-(1-&gt;6)]-alpha-D-Man-(1-&gt;6)]-beta-D-Man-(1-&gt;4)-beta-D-GlcNAc-(1-&gt;4)-beta-D-GlcNAc)-L-asparaginyl-[protein] (N-glucan mannose isomer 5A1,2) + 4 beta-D-mannose</text>
        <dbReference type="Rhea" id="RHEA:56008"/>
        <dbReference type="Rhea" id="RHEA-COMP:14356"/>
        <dbReference type="Rhea" id="RHEA-COMP:14367"/>
        <dbReference type="ChEBI" id="CHEBI:15377"/>
        <dbReference type="ChEBI" id="CHEBI:28563"/>
        <dbReference type="ChEBI" id="CHEBI:59087"/>
        <dbReference type="ChEBI" id="CHEBI:139493"/>
        <dbReference type="EC" id="3.2.1.113"/>
    </reaction>
</comment>
<evidence type="ECO:0000313" key="15">
    <source>
        <dbReference type="Proteomes" id="UP000000314"/>
    </source>
</evidence>
<evidence type="ECO:0000256" key="2">
    <source>
        <dbReference type="ARBA" id="ARBA00004922"/>
    </source>
</evidence>
<dbReference type="eggNOG" id="KOG2431">
    <property type="taxonomic scope" value="Eukaryota"/>
</dbReference>
<dbReference type="InterPro" id="IPR050749">
    <property type="entry name" value="Glycosyl_Hydrolase_47"/>
</dbReference>
<evidence type="ECO:0000256" key="1">
    <source>
        <dbReference type="ARBA" id="ARBA00001913"/>
    </source>
</evidence>
<comment type="pathway">
    <text evidence="2">Protein modification; protein glycosylation.</text>
</comment>
<dbReference type="EC" id="3.2.1.-" evidence="13"/>
<dbReference type="SUPFAM" id="SSF48225">
    <property type="entry name" value="Seven-hairpin glycosidases"/>
    <property type="match status" value="1"/>
</dbReference>
<comment type="similarity">
    <text evidence="3 13">Belongs to the glycosyl hydrolase 47 family.</text>
</comment>
<dbReference type="Gene3D" id="1.50.10.10">
    <property type="match status" value="1"/>
</dbReference>
<dbReference type="InParanoid" id="C4R1N0"/>
<dbReference type="STRING" id="644223.C4R1N0"/>
<dbReference type="AlphaFoldDB" id="C4R1N0"/>
<dbReference type="Proteomes" id="UP000000314">
    <property type="component" value="Chromosome 2"/>
</dbReference>
<dbReference type="PANTHER" id="PTHR11742:SF55">
    <property type="entry name" value="ENDOPLASMIC RETICULUM MANNOSYL-OLIGOSACCHARIDE 1,2-ALPHA-MANNOSIDASE"/>
    <property type="match status" value="1"/>
</dbReference>
<evidence type="ECO:0000256" key="7">
    <source>
        <dbReference type="ARBA" id="ARBA00023157"/>
    </source>
</evidence>
<feature type="active site" description="Proton donor" evidence="10">
    <location>
        <position position="127"/>
    </location>
</feature>
<dbReference type="GO" id="GO:0005783">
    <property type="term" value="C:endoplasmic reticulum"/>
    <property type="evidence" value="ECO:0007669"/>
    <property type="project" value="TreeGrafter"/>
</dbReference>
<evidence type="ECO:0000256" key="9">
    <source>
        <dbReference type="ARBA" id="ARBA00048605"/>
    </source>
</evidence>
<dbReference type="InterPro" id="IPR012341">
    <property type="entry name" value="6hp_glycosidase-like_sf"/>
</dbReference>
<dbReference type="GO" id="GO:0005509">
    <property type="term" value="F:calcium ion binding"/>
    <property type="evidence" value="ECO:0007669"/>
    <property type="project" value="InterPro"/>
</dbReference>
<evidence type="ECO:0000256" key="11">
    <source>
        <dbReference type="PIRSR" id="PIRSR601382-2"/>
    </source>
</evidence>
<keyword evidence="15" id="KW-1185">Reference proteome</keyword>
<evidence type="ECO:0000256" key="13">
    <source>
        <dbReference type="RuleBase" id="RU361193"/>
    </source>
</evidence>
<feature type="active site" description="Proton donor" evidence="10">
    <location>
        <position position="382"/>
    </location>
</feature>
<evidence type="ECO:0000313" key="14">
    <source>
        <dbReference type="EMBL" id="CAY69404.1"/>
    </source>
</evidence>
<gene>
    <name evidence="14" type="ordered locus">PAS_chr2-1_0753</name>
</gene>
<dbReference type="HOGENOM" id="CLU_003818_3_0_1"/>
<keyword evidence="13" id="KW-0326">Glycosidase</keyword>
<keyword evidence="6 11" id="KW-0106">Calcium</keyword>
<evidence type="ECO:0000256" key="3">
    <source>
        <dbReference type="ARBA" id="ARBA00007658"/>
    </source>
</evidence>
<name>C4R1N0_KOMPG</name>
<dbReference type="Pfam" id="PF01532">
    <property type="entry name" value="Glyco_hydro_47"/>
    <property type="match status" value="1"/>
</dbReference>
<sequence length="534" mass="61913">MMAKAFLVFILAYFLYYLTSHITNFWPVHTIVEQPGHNEIWKARKDEVRKVFHESWVDYVKHGWGKDVYHPVSQTAENMGQNPLGWIIVDSLDTLHLMNLSKELTRASDWIKHELDYDFDYEVNVFETTIRMLGGFLSAFHLTKDNLYLDKAVDLADRLIGSFESNSGIPYASVNLKTGKGVRSHVDMGSSSTAEVATLQLEFKYLSQLTGNSIYWKKVEHIIAVLDSNHPTDGLVPIYVQPDTGSYWGNLIRLGSRGDSYYEYLIKQYLQTNETVYKEMYDEAIRGVKKHLVRKSIPSRLTFIGELPNGINGEFSNKMDHLVCFLGGTLAVGATNGLTINEARQSDFWNPEREFQFSLGKELTQTCYKMYHDVSATGLAPEIVVFNTDRKVQHDFYIKPADKHNLQRPETVESLFYMYKITRDPMYRDWGYKIFKNFVKHTRVTSGGRNNNVRYSCLQDVTATIPKYRDNLESFWFAETLKYLYLLFDDDVAEQWDLNKVVFNTEAHPFPRFFQNLKFKTGWERVKPTSPLSS</sequence>
<evidence type="ECO:0000256" key="8">
    <source>
        <dbReference type="ARBA" id="ARBA00047669"/>
    </source>
</evidence>